<keyword evidence="1" id="KW-0812">Transmembrane</keyword>
<dbReference type="RefSeq" id="WP_009944466.1">
    <property type="nucleotide sequence ID" value="NZ_BAAAGS010000020.1"/>
</dbReference>
<evidence type="ECO:0000313" key="3">
    <source>
        <dbReference type="Proteomes" id="UP001500729"/>
    </source>
</evidence>
<evidence type="ECO:0000256" key="1">
    <source>
        <dbReference type="SAM" id="Phobius"/>
    </source>
</evidence>
<keyword evidence="3" id="KW-1185">Reference proteome</keyword>
<sequence>MTLLAVERIKLFSTRSPWWCTVVALGLTIGFGWLFVANIDNPTLSMSQQGSQFGQMVVMVMAVLAVTTEYRFGTIRSTFQAVPNRTAALLAKTTVVALMALVVGELAAFGSWLVAKVVAPAGMELATAEDWRLVAGVGLVFALGAVFAVAVGVLVRQSAGAVTILLIWSMLVENLVAAIPNIGVDIQRWLPFTNANHFLSEASPFGSSMPFGPWGSLAYFAAIVFAVLAAALAVANRRDA</sequence>
<keyword evidence="1" id="KW-0472">Membrane</keyword>
<keyword evidence="1" id="KW-1133">Transmembrane helix</keyword>
<feature type="transmembrane region" description="Helical" evidence="1">
    <location>
        <begin position="133"/>
        <end position="155"/>
    </location>
</feature>
<feature type="transmembrane region" description="Helical" evidence="1">
    <location>
        <begin position="89"/>
        <end position="113"/>
    </location>
</feature>
<reference evidence="3" key="1">
    <citation type="journal article" date="2019" name="Int. J. Syst. Evol. Microbiol.">
        <title>The Global Catalogue of Microorganisms (GCM) 10K type strain sequencing project: providing services to taxonomists for standard genome sequencing and annotation.</title>
        <authorList>
            <consortium name="The Broad Institute Genomics Platform"/>
            <consortium name="The Broad Institute Genome Sequencing Center for Infectious Disease"/>
            <person name="Wu L."/>
            <person name="Ma J."/>
        </authorList>
    </citation>
    <scope>NUCLEOTIDE SEQUENCE [LARGE SCALE GENOMIC DNA]</scope>
    <source>
        <strain evidence="3">JCM 10303</strain>
    </source>
</reference>
<evidence type="ECO:0000313" key="2">
    <source>
        <dbReference type="EMBL" id="GAA0531611.1"/>
    </source>
</evidence>
<feature type="transmembrane region" description="Helical" evidence="1">
    <location>
        <begin position="162"/>
        <end position="182"/>
    </location>
</feature>
<feature type="transmembrane region" description="Helical" evidence="1">
    <location>
        <begin position="51"/>
        <end position="68"/>
    </location>
</feature>
<dbReference type="EMBL" id="BAAAGS010000020">
    <property type="protein sequence ID" value="GAA0531611.1"/>
    <property type="molecule type" value="Genomic_DNA"/>
</dbReference>
<organism evidence="2 3">
    <name type="scientific">Saccharopolyspora erythraea</name>
    <name type="common">Streptomyces erythraeus</name>
    <dbReference type="NCBI Taxonomy" id="1836"/>
    <lineage>
        <taxon>Bacteria</taxon>
        <taxon>Bacillati</taxon>
        <taxon>Actinomycetota</taxon>
        <taxon>Actinomycetes</taxon>
        <taxon>Pseudonocardiales</taxon>
        <taxon>Pseudonocardiaceae</taxon>
        <taxon>Saccharopolyspora</taxon>
    </lineage>
</organism>
<proteinExistence type="predicted"/>
<accession>A0ABP3N307</accession>
<dbReference type="Proteomes" id="UP001500729">
    <property type="component" value="Unassembled WGS sequence"/>
</dbReference>
<comment type="caution">
    <text evidence="2">The sequence shown here is derived from an EMBL/GenBank/DDBJ whole genome shotgun (WGS) entry which is preliminary data.</text>
</comment>
<gene>
    <name evidence="2" type="ORF">GCM10009533_33470</name>
</gene>
<name>A0ABP3N307_SACER</name>
<protein>
    <submittedName>
        <fullName evidence="2">ABC transporter permease</fullName>
    </submittedName>
</protein>
<feature type="transmembrane region" description="Helical" evidence="1">
    <location>
        <begin position="217"/>
        <end position="235"/>
    </location>
</feature>
<feature type="transmembrane region" description="Helical" evidence="1">
    <location>
        <begin position="18"/>
        <end position="39"/>
    </location>
</feature>